<name>A0ACC0EKX0_9BASI</name>
<evidence type="ECO:0000313" key="2">
    <source>
        <dbReference type="Proteomes" id="UP001060170"/>
    </source>
</evidence>
<organism evidence="1 2">
    <name type="scientific">Puccinia striiformis f. sp. tritici</name>
    <dbReference type="NCBI Taxonomy" id="168172"/>
    <lineage>
        <taxon>Eukaryota</taxon>
        <taxon>Fungi</taxon>
        <taxon>Dikarya</taxon>
        <taxon>Basidiomycota</taxon>
        <taxon>Pucciniomycotina</taxon>
        <taxon>Pucciniomycetes</taxon>
        <taxon>Pucciniales</taxon>
        <taxon>Pucciniaceae</taxon>
        <taxon>Puccinia</taxon>
    </lineage>
</organism>
<comment type="caution">
    <text evidence="1">The sequence shown here is derived from an EMBL/GenBank/DDBJ whole genome shotgun (WGS) entry which is preliminary data.</text>
</comment>
<accession>A0ACC0EKX0</accession>
<reference evidence="2" key="2">
    <citation type="journal article" date="2018" name="Mol. Plant Microbe Interact.">
        <title>Genome sequence resources for the wheat stripe rust pathogen (Puccinia striiformis f. sp. tritici) and the barley stripe rust pathogen (Puccinia striiformis f. sp. hordei).</title>
        <authorList>
            <person name="Xia C."/>
            <person name="Wang M."/>
            <person name="Yin C."/>
            <person name="Cornejo O.E."/>
            <person name="Hulbert S.H."/>
            <person name="Chen X."/>
        </authorList>
    </citation>
    <scope>NUCLEOTIDE SEQUENCE [LARGE SCALE GENOMIC DNA]</scope>
    <source>
        <strain evidence="2">93-210</strain>
    </source>
</reference>
<sequence length="709" mass="79011">MYRPRFAYKSKTSITKIESEPHFLESAVETSLQAIDEENKQNWEESWRLYKNALDDFHTAHNYAIDPKSKDLIHSAIQEFSTRVEKLKTRFQATDDEQIGPTVSVSEEDINGKGGSEAVHAGGNVADPEKLRGGLPGEKAGGNDADTENLRGGLPDEILVETPIVRYDDIAGLTREKDSLRSAHSRRKRVLLHGTSGPGMMCLAQAAAGEIGDTFFSIRCSDLLSKPVDESERLLKQLFKVARANKQAMVYIDGVDLLCGTSEAESEPARRIRTELTFQMDPTDIIPLERSTTYHMGPLGVDVVGATEYPWRLESDVAFLEMFDEHICVPLLEKSVKVQQDLPMRPSGLSASDIVGSARDARMQPPVKVVDATHFGTSIIPHPDDADTENLRGCLRGEILVETPIVRYDDIAGLKEAKDSLRSASERRQRVLLYGTSGSGMMCLAQAAAGETGNTFFSVRCSDLLSKPIDESERLLKKLFQVARENKRAMIYIDGVDLLCGTSEGGESEPARRIRTELTLQTDPANTKLPEPVNSWSTLSPLGVSVVGGTDYPWRLESDVAFLEMFDEYICVPLLEGNVKAQQDLPMRPSGLSASDLVGIARNARMQPFVKVLDATHFKTLIIPHPDYNDWPPLLIEMLTPCSPEDPLAIEKKWHEIGAKELLVPYLKEPGLSGNSHQNAQWVEHEDNDKHWWFQAFLYEKILMKRRKP</sequence>
<keyword evidence="2" id="KW-1185">Reference proteome</keyword>
<proteinExistence type="predicted"/>
<protein>
    <submittedName>
        <fullName evidence="1">Uncharacterized protein</fullName>
    </submittedName>
</protein>
<gene>
    <name evidence="1" type="ORF">MJO28_005631</name>
</gene>
<dbReference type="EMBL" id="CM045869">
    <property type="protein sequence ID" value="KAI7955231.1"/>
    <property type="molecule type" value="Genomic_DNA"/>
</dbReference>
<reference evidence="2" key="1">
    <citation type="journal article" date="2018" name="BMC Genomics">
        <title>Genomic insights into host adaptation between the wheat stripe rust pathogen (Puccinia striiformis f. sp. tritici) and the barley stripe rust pathogen (Puccinia striiformis f. sp. hordei).</title>
        <authorList>
            <person name="Xia C."/>
            <person name="Wang M."/>
            <person name="Yin C."/>
            <person name="Cornejo O.E."/>
            <person name="Hulbert S.H."/>
            <person name="Chen X."/>
        </authorList>
    </citation>
    <scope>NUCLEOTIDE SEQUENCE [LARGE SCALE GENOMIC DNA]</scope>
    <source>
        <strain evidence="2">93-210</strain>
    </source>
</reference>
<dbReference type="Proteomes" id="UP001060170">
    <property type="component" value="Chromosome 5"/>
</dbReference>
<reference evidence="1 2" key="3">
    <citation type="journal article" date="2022" name="Microbiol. Spectr.">
        <title>Folding features and dynamics of 3D genome architecture in plant fungal pathogens.</title>
        <authorList>
            <person name="Xia C."/>
        </authorList>
    </citation>
    <scope>NUCLEOTIDE SEQUENCE [LARGE SCALE GENOMIC DNA]</scope>
    <source>
        <strain evidence="1 2">93-210</strain>
    </source>
</reference>
<evidence type="ECO:0000313" key="1">
    <source>
        <dbReference type="EMBL" id="KAI7955231.1"/>
    </source>
</evidence>